<dbReference type="EMBL" id="GEZM01043442">
    <property type="protein sequence ID" value="JAV79117.1"/>
    <property type="molecule type" value="Transcribed_RNA"/>
</dbReference>
<feature type="domain" description="Peptidase S9 prolyl oligopeptidase catalytic" evidence="1">
    <location>
        <begin position="8"/>
        <end position="105"/>
    </location>
</feature>
<dbReference type="SUPFAM" id="SSF53474">
    <property type="entry name" value="alpha/beta-Hydrolases"/>
    <property type="match status" value="1"/>
</dbReference>
<dbReference type="EMBL" id="GEZM01043443">
    <property type="protein sequence ID" value="JAV79116.1"/>
    <property type="molecule type" value="Transcribed_RNA"/>
</dbReference>
<dbReference type="PANTHER" id="PTHR11731:SF187">
    <property type="entry name" value="INACTIVE DIPEPTIDYL PEPTIDASE 10-LIKE PROTEIN"/>
    <property type="match status" value="1"/>
</dbReference>
<dbReference type="EMBL" id="GEZM01043441">
    <property type="protein sequence ID" value="JAV79118.1"/>
    <property type="molecule type" value="Transcribed_RNA"/>
</dbReference>
<sequence length="117" mass="12978">MNGKPYADSAFTERILGMPAENYKGYVEADATQRAKNIPSKSMFVIHGLADITTPFEHGISLARALTEAGVLFRYNSYADEGHDLVGVIRHVYQSMEDFFQECLSLDTDDPKASPDT</sequence>
<name>A0A1Y1M5E3_PHOPY</name>
<dbReference type="GO" id="GO:0006508">
    <property type="term" value="P:proteolysis"/>
    <property type="evidence" value="ECO:0007669"/>
    <property type="project" value="InterPro"/>
</dbReference>
<dbReference type="InterPro" id="IPR029058">
    <property type="entry name" value="AB_hydrolase_fold"/>
</dbReference>
<evidence type="ECO:0000259" key="1">
    <source>
        <dbReference type="Pfam" id="PF00326"/>
    </source>
</evidence>
<dbReference type="Pfam" id="PF00326">
    <property type="entry name" value="Peptidase_S9"/>
    <property type="match status" value="1"/>
</dbReference>
<dbReference type="PANTHER" id="PTHR11731">
    <property type="entry name" value="PROTEASE FAMILY S9B,C DIPEPTIDYL-PEPTIDASE IV-RELATED"/>
    <property type="match status" value="1"/>
</dbReference>
<dbReference type="GO" id="GO:0005886">
    <property type="term" value="C:plasma membrane"/>
    <property type="evidence" value="ECO:0007669"/>
    <property type="project" value="TreeGrafter"/>
</dbReference>
<organism evidence="2">
    <name type="scientific">Photinus pyralis</name>
    <name type="common">Common eastern firefly</name>
    <name type="synonym">Lampyris pyralis</name>
    <dbReference type="NCBI Taxonomy" id="7054"/>
    <lineage>
        <taxon>Eukaryota</taxon>
        <taxon>Metazoa</taxon>
        <taxon>Ecdysozoa</taxon>
        <taxon>Arthropoda</taxon>
        <taxon>Hexapoda</taxon>
        <taxon>Insecta</taxon>
        <taxon>Pterygota</taxon>
        <taxon>Neoptera</taxon>
        <taxon>Endopterygota</taxon>
        <taxon>Coleoptera</taxon>
        <taxon>Polyphaga</taxon>
        <taxon>Elateriformia</taxon>
        <taxon>Elateroidea</taxon>
        <taxon>Lampyridae</taxon>
        <taxon>Lampyrinae</taxon>
        <taxon>Photinus</taxon>
    </lineage>
</organism>
<accession>A0A1Y1M5E3</accession>
<dbReference type="GO" id="GO:0008239">
    <property type="term" value="F:dipeptidyl-peptidase activity"/>
    <property type="evidence" value="ECO:0007669"/>
    <property type="project" value="TreeGrafter"/>
</dbReference>
<proteinExistence type="predicted"/>
<dbReference type="InterPro" id="IPR050278">
    <property type="entry name" value="Serine_Prot_S9B/DPPIV"/>
</dbReference>
<dbReference type="InterPro" id="IPR001375">
    <property type="entry name" value="Peptidase_S9_cat"/>
</dbReference>
<dbReference type="AlphaFoldDB" id="A0A1Y1M5E3"/>
<reference evidence="2" key="1">
    <citation type="journal article" date="2016" name="Sci. Rep.">
        <title>Molecular characterization of firefly nuptial gifts: a multi-omics approach sheds light on postcopulatory sexual selection.</title>
        <authorList>
            <person name="Al-Wathiqui N."/>
            <person name="Fallon T.R."/>
            <person name="South A."/>
            <person name="Weng J.K."/>
            <person name="Lewis S.M."/>
        </authorList>
    </citation>
    <scope>NUCLEOTIDE SEQUENCE</scope>
</reference>
<dbReference type="GO" id="GO:0008236">
    <property type="term" value="F:serine-type peptidase activity"/>
    <property type="evidence" value="ECO:0007669"/>
    <property type="project" value="InterPro"/>
</dbReference>
<protein>
    <recommendedName>
        <fullName evidence="1">Peptidase S9 prolyl oligopeptidase catalytic domain-containing protein</fullName>
    </recommendedName>
</protein>
<dbReference type="Gene3D" id="3.40.50.1820">
    <property type="entry name" value="alpha/beta hydrolase"/>
    <property type="match status" value="1"/>
</dbReference>
<evidence type="ECO:0000313" key="2">
    <source>
        <dbReference type="EMBL" id="JAV79116.1"/>
    </source>
</evidence>